<dbReference type="AlphaFoldDB" id="F0W7W4"/>
<organism evidence="1">
    <name type="scientific">Albugo laibachii Nc14</name>
    <dbReference type="NCBI Taxonomy" id="890382"/>
    <lineage>
        <taxon>Eukaryota</taxon>
        <taxon>Sar</taxon>
        <taxon>Stramenopiles</taxon>
        <taxon>Oomycota</taxon>
        <taxon>Peronosporomycetes</taxon>
        <taxon>Albuginales</taxon>
        <taxon>Albuginaceae</taxon>
        <taxon>Albugo</taxon>
    </lineage>
</organism>
<gene>
    <name evidence="1" type="primary">AlNc14C32G2915</name>
    <name evidence="2" type="synonym">AlNc14C203G8743</name>
    <name evidence="1" type="ORF">ALNC14_033600</name>
    <name evidence="2" type="ORF">ALNC14_098360</name>
</gene>
<reference evidence="1" key="1">
    <citation type="journal article" date="2011" name="PLoS Biol.">
        <title>Gene gain and loss during evolution of obligate parasitism in the white rust pathogen of Arabidopsis thaliana.</title>
        <authorList>
            <person name="Kemen E."/>
            <person name="Gardiner A."/>
            <person name="Schultz-Larsen T."/>
            <person name="Kemen A.C."/>
            <person name="Balmuth A.L."/>
            <person name="Robert-Seilaniantz A."/>
            <person name="Bailey K."/>
            <person name="Holub E."/>
            <person name="Studholme D.J."/>
            <person name="Maclean D."/>
            <person name="Jones J.D."/>
        </authorList>
    </citation>
    <scope>NUCLEOTIDE SEQUENCE</scope>
</reference>
<dbReference type="HOGENOM" id="CLU_2363997_0_0_1"/>
<evidence type="ECO:0000313" key="1">
    <source>
        <dbReference type="EMBL" id="CCA17217.1"/>
    </source>
</evidence>
<evidence type="ECO:0000313" key="2">
    <source>
        <dbReference type="EMBL" id="CCA23692.1"/>
    </source>
</evidence>
<sequence>MAAKIKEELLPHVSSPAVAELLSLSFSTGWMCKFQKCHKLTLKRVHGEVALTKSISVINKKDAGIYVLQNCIASNLNDRSNTQDFLRNSLSKAMNN</sequence>
<reference evidence="1" key="2">
    <citation type="submission" date="2011-02" db="EMBL/GenBank/DDBJ databases">
        <authorList>
            <person name="MacLean D."/>
        </authorList>
    </citation>
    <scope>NUCLEOTIDE SEQUENCE</scope>
</reference>
<protein>
    <submittedName>
        <fullName evidence="2">AlNc14C203G8743 protein</fullName>
    </submittedName>
    <submittedName>
        <fullName evidence="1">AlNc14C32G2915 protein</fullName>
    </submittedName>
</protein>
<name>F0W7W4_9STRA</name>
<dbReference type="EMBL" id="FR824248">
    <property type="protein sequence ID" value="CCA23692.1"/>
    <property type="molecule type" value="Genomic_DNA"/>
</dbReference>
<proteinExistence type="predicted"/>
<accession>F0W7W4</accession>
<dbReference type="EMBL" id="FR824077">
    <property type="protein sequence ID" value="CCA17217.1"/>
    <property type="molecule type" value="Genomic_DNA"/>
</dbReference>